<evidence type="ECO:0000313" key="3">
    <source>
        <dbReference type="EMBL" id="KAL0404819.1"/>
    </source>
</evidence>
<dbReference type="PANTHER" id="PTHR23084:SF263">
    <property type="entry name" value="MORN REPEAT-CONTAINING PROTEIN 1"/>
    <property type="match status" value="1"/>
</dbReference>
<dbReference type="EMBL" id="JACGWJ010000008">
    <property type="protein sequence ID" value="KAL0404819.1"/>
    <property type="molecule type" value="Genomic_DNA"/>
</dbReference>
<protein>
    <submittedName>
        <fullName evidence="3">Uncharacterized protein</fullName>
    </submittedName>
</protein>
<name>A0AAW2TJG3_SESRA</name>
<organism evidence="3">
    <name type="scientific">Sesamum radiatum</name>
    <name type="common">Black benniseed</name>
    <dbReference type="NCBI Taxonomy" id="300843"/>
    <lineage>
        <taxon>Eukaryota</taxon>
        <taxon>Viridiplantae</taxon>
        <taxon>Streptophyta</taxon>
        <taxon>Embryophyta</taxon>
        <taxon>Tracheophyta</taxon>
        <taxon>Spermatophyta</taxon>
        <taxon>Magnoliopsida</taxon>
        <taxon>eudicotyledons</taxon>
        <taxon>Gunneridae</taxon>
        <taxon>Pentapetalae</taxon>
        <taxon>asterids</taxon>
        <taxon>lamiids</taxon>
        <taxon>Lamiales</taxon>
        <taxon>Pedaliaceae</taxon>
        <taxon>Sesamum</taxon>
    </lineage>
</organism>
<dbReference type="PANTHER" id="PTHR23084">
    <property type="entry name" value="PHOSPHATIDYLINOSITOL-4-PHOSPHATE 5-KINASE RELATED"/>
    <property type="match status" value="1"/>
</dbReference>
<dbReference type="InterPro" id="IPR003409">
    <property type="entry name" value="MORN"/>
</dbReference>
<proteinExistence type="predicted"/>
<dbReference type="GO" id="GO:0016020">
    <property type="term" value="C:membrane"/>
    <property type="evidence" value="ECO:0007669"/>
    <property type="project" value="UniProtKB-ARBA"/>
</dbReference>
<gene>
    <name evidence="3" type="ORF">Sradi_2122700</name>
</gene>
<feature type="region of interest" description="Disordered" evidence="2">
    <location>
        <begin position="1"/>
        <end position="32"/>
    </location>
</feature>
<evidence type="ECO:0000256" key="1">
    <source>
        <dbReference type="ARBA" id="ARBA00022737"/>
    </source>
</evidence>
<dbReference type="SMART" id="SM00698">
    <property type="entry name" value="MORN"/>
    <property type="match status" value="3"/>
</dbReference>
<reference evidence="3" key="2">
    <citation type="journal article" date="2024" name="Plant">
        <title>Genomic evolution and insights into agronomic trait innovations of Sesamum species.</title>
        <authorList>
            <person name="Miao H."/>
            <person name="Wang L."/>
            <person name="Qu L."/>
            <person name="Liu H."/>
            <person name="Sun Y."/>
            <person name="Le M."/>
            <person name="Wang Q."/>
            <person name="Wei S."/>
            <person name="Zheng Y."/>
            <person name="Lin W."/>
            <person name="Duan Y."/>
            <person name="Cao H."/>
            <person name="Xiong S."/>
            <person name="Wang X."/>
            <person name="Wei L."/>
            <person name="Li C."/>
            <person name="Ma Q."/>
            <person name="Ju M."/>
            <person name="Zhao R."/>
            <person name="Li G."/>
            <person name="Mu C."/>
            <person name="Tian Q."/>
            <person name="Mei H."/>
            <person name="Zhang T."/>
            <person name="Gao T."/>
            <person name="Zhang H."/>
        </authorList>
    </citation>
    <scope>NUCLEOTIDE SEQUENCE</scope>
    <source>
        <strain evidence="3">G02</strain>
    </source>
</reference>
<dbReference type="SUPFAM" id="SSF82185">
    <property type="entry name" value="Histone H3 K4-specific methyltransferase SET7/9 N-terminal domain"/>
    <property type="match status" value="1"/>
</dbReference>
<reference evidence="3" key="1">
    <citation type="submission" date="2020-06" db="EMBL/GenBank/DDBJ databases">
        <authorList>
            <person name="Li T."/>
            <person name="Hu X."/>
            <person name="Zhang T."/>
            <person name="Song X."/>
            <person name="Zhang H."/>
            <person name="Dai N."/>
            <person name="Sheng W."/>
            <person name="Hou X."/>
            <person name="Wei L."/>
        </authorList>
    </citation>
    <scope>NUCLEOTIDE SEQUENCE</scope>
    <source>
        <strain evidence="3">G02</strain>
        <tissue evidence="3">Leaf</tissue>
    </source>
</reference>
<evidence type="ECO:0000256" key="2">
    <source>
        <dbReference type="SAM" id="MobiDB-lite"/>
    </source>
</evidence>
<dbReference type="Pfam" id="PF02493">
    <property type="entry name" value="MORN"/>
    <property type="match status" value="3"/>
</dbReference>
<dbReference type="AlphaFoldDB" id="A0AAW2TJG3"/>
<dbReference type="Gene3D" id="2.20.110.10">
    <property type="entry name" value="Histone H3 K4-specific methyltransferase SET7/9 N-terminal domain"/>
    <property type="match status" value="1"/>
</dbReference>
<sequence length="111" mass="12490">MNLKHGYGVKEFANGDSYEGEWSRGSQEGQGKYQWKNGNCYVGEWKNGKICGKGKMVWTNGNSYDGNWEEDCLRDPGHSNGQMEVSMWGIGVVIQQSRMGLIIPQDHRGKS</sequence>
<accession>A0AAW2TJG3</accession>
<comment type="caution">
    <text evidence="3">The sequence shown here is derived from an EMBL/GenBank/DDBJ whole genome shotgun (WGS) entry which is preliminary data.</text>
</comment>
<keyword evidence="1" id="KW-0677">Repeat</keyword>